<sequence length="520" mass="58011">MSISEEVPSTPPNICDPSPTVSQSAHRESSRIRTPVVKPGYVRTNGDSRRALVAHVPPNQTQISAQRDNRIEVESDPEVENAPESNRSSDELVRKKSKAINHITQSSARTGQEVIIDIAQDSDDENLKVKSKKKSKDGFDHPRSYFYSPGTGPKQRVTVLEFLFNLDILSEGSYPVCWLSVYICVVTAHPDLKTVNHLRFATLVLAPRTLNPLLFKYTVAKPQHPCIVLTSPKPSLLCRAPFNISKALLPSITPGSTYEFESTLAFIDSNTNDNVNMKINLQLQGYGSVATSLIQDKIYFLSGRLIALKAKIPPVFYFEQDLTFPIADSKEEKDDSSATSQFNNLLVKIHHTDYNVQTQNSVRFTVQYKVAGNRNLGKKFGLFQVGREVLISGYIAGYSVEERMLQVNALSMSISTGTVASSGINTANTATLPRKSRWPVQIYFESDTEPDPPLKSPPPKAILKNQQDKSSEDWVPRNSPLPANSNLLETPRKKRKYTKRAQHATQDKESNVLEDMVVEH</sequence>
<evidence type="ECO:0000256" key="1">
    <source>
        <dbReference type="SAM" id="MobiDB-lite"/>
    </source>
</evidence>
<dbReference type="RefSeq" id="XP_053026713.1">
    <property type="nucleotide sequence ID" value="XM_053163100.1"/>
</dbReference>
<organism evidence="2 3">
    <name type="scientific">Puccinia triticina</name>
    <dbReference type="NCBI Taxonomy" id="208348"/>
    <lineage>
        <taxon>Eukaryota</taxon>
        <taxon>Fungi</taxon>
        <taxon>Dikarya</taxon>
        <taxon>Basidiomycota</taxon>
        <taxon>Pucciniomycotina</taxon>
        <taxon>Pucciniomycetes</taxon>
        <taxon>Pucciniales</taxon>
        <taxon>Pucciniaceae</taxon>
        <taxon>Puccinia</taxon>
    </lineage>
</organism>
<feature type="compositionally biased region" description="Basic and acidic residues" evidence="1">
    <location>
        <begin position="466"/>
        <end position="475"/>
    </location>
</feature>
<keyword evidence="3" id="KW-1185">Reference proteome</keyword>
<feature type="compositionally biased region" description="Basic residues" evidence="1">
    <location>
        <begin position="492"/>
        <end position="502"/>
    </location>
</feature>
<dbReference type="EMBL" id="CP110434">
    <property type="protein sequence ID" value="WAQ91158.1"/>
    <property type="molecule type" value="Genomic_DNA"/>
</dbReference>
<protein>
    <recommendedName>
        <fullName evidence="4">Arrestin-like N-terminal domain-containing protein</fullName>
    </recommendedName>
</protein>
<evidence type="ECO:0000313" key="2">
    <source>
        <dbReference type="EMBL" id="WAQ91158.1"/>
    </source>
</evidence>
<dbReference type="PANTHER" id="PTHR47501:SF5">
    <property type="entry name" value="HAT C-TERMINAL DIMERISATION DOMAIN-CONTAINING PROTEIN"/>
    <property type="match status" value="1"/>
</dbReference>
<feature type="region of interest" description="Disordered" evidence="1">
    <location>
        <begin position="126"/>
        <end position="147"/>
    </location>
</feature>
<evidence type="ECO:0008006" key="4">
    <source>
        <dbReference type="Google" id="ProtNLM"/>
    </source>
</evidence>
<accession>A0ABY7D213</accession>
<dbReference type="PANTHER" id="PTHR47501">
    <property type="entry name" value="TRANSPOSASE-RELATED"/>
    <property type="match status" value="1"/>
</dbReference>
<feature type="compositionally biased region" description="Basic and acidic residues" evidence="1">
    <location>
        <begin position="505"/>
        <end position="520"/>
    </location>
</feature>
<reference evidence="2" key="1">
    <citation type="submission" date="2022-10" db="EMBL/GenBank/DDBJ databases">
        <title>Puccinia triticina Genome sequencing and assembly.</title>
        <authorList>
            <person name="Li C."/>
        </authorList>
    </citation>
    <scope>NUCLEOTIDE SEQUENCE</scope>
    <source>
        <strain evidence="2">Pt15</strain>
    </source>
</reference>
<feature type="compositionally biased region" description="Pro residues" evidence="1">
    <location>
        <begin position="451"/>
        <end position="460"/>
    </location>
</feature>
<evidence type="ECO:0000313" key="3">
    <source>
        <dbReference type="Proteomes" id="UP001164743"/>
    </source>
</evidence>
<dbReference type="Proteomes" id="UP001164743">
    <property type="component" value="Chromosome 14A"/>
</dbReference>
<feature type="region of interest" description="Disordered" evidence="1">
    <location>
        <begin position="1"/>
        <end position="94"/>
    </location>
</feature>
<dbReference type="GeneID" id="77803984"/>
<proteinExistence type="predicted"/>
<feature type="region of interest" description="Disordered" evidence="1">
    <location>
        <begin position="445"/>
        <end position="520"/>
    </location>
</feature>
<name>A0ABY7D213_9BASI</name>
<gene>
    <name evidence="2" type="ORF">PtA15_14A38</name>
</gene>